<evidence type="ECO:0000313" key="2">
    <source>
        <dbReference type="EMBL" id="OLP59049.1"/>
    </source>
</evidence>
<proteinExistence type="predicted"/>
<dbReference type="OrthoDB" id="7916272at2"/>
<comment type="caution">
    <text evidence="2">The sequence shown here is derived from an EMBL/GenBank/DDBJ whole genome shotgun (WGS) entry which is preliminary data.</text>
</comment>
<name>A0A1Q9AUC6_9HYPH</name>
<protein>
    <submittedName>
        <fullName evidence="2">Uncharacterized protein</fullName>
    </submittedName>
</protein>
<sequence>MPDRFTSHAPTITGPATRGFSITPSDSAALPEVTRALYVGSSGAVALRLIEGQTVTFSGLAAGTLLPLRADRVLATGTTAGNLLGLA</sequence>
<dbReference type="EMBL" id="MKIP01000053">
    <property type="protein sequence ID" value="OLP59049.1"/>
    <property type="molecule type" value="Genomic_DNA"/>
</dbReference>
<feature type="region of interest" description="Disordered" evidence="1">
    <location>
        <begin position="1"/>
        <end position="20"/>
    </location>
</feature>
<keyword evidence="3" id="KW-1185">Reference proteome</keyword>
<evidence type="ECO:0000313" key="3">
    <source>
        <dbReference type="Proteomes" id="UP000186364"/>
    </source>
</evidence>
<reference evidence="2 3" key="1">
    <citation type="submission" date="2016-09" db="EMBL/GenBank/DDBJ databases">
        <title>Rhizobium sp. nov., a novel species isolated from the rice rhizosphere.</title>
        <authorList>
            <person name="Zhao J."/>
            <person name="Zhang X."/>
        </authorList>
    </citation>
    <scope>NUCLEOTIDE SEQUENCE [LARGE SCALE GENOMIC DNA]</scope>
    <source>
        <strain evidence="2 3">1.7048</strain>
    </source>
</reference>
<dbReference type="AlphaFoldDB" id="A0A1Q9AUC6"/>
<organism evidence="2 3">
    <name type="scientific">Xaviernesmea oryzae</name>
    <dbReference type="NCBI Taxonomy" id="464029"/>
    <lineage>
        <taxon>Bacteria</taxon>
        <taxon>Pseudomonadati</taxon>
        <taxon>Pseudomonadota</taxon>
        <taxon>Alphaproteobacteria</taxon>
        <taxon>Hyphomicrobiales</taxon>
        <taxon>Rhizobiaceae</taxon>
        <taxon>Rhizobium/Agrobacterium group</taxon>
        <taxon>Xaviernesmea</taxon>
    </lineage>
</organism>
<gene>
    <name evidence="2" type="ORF">BJF93_03745</name>
</gene>
<dbReference type="Proteomes" id="UP000186364">
    <property type="component" value="Unassembled WGS sequence"/>
</dbReference>
<evidence type="ECO:0000256" key="1">
    <source>
        <dbReference type="SAM" id="MobiDB-lite"/>
    </source>
</evidence>
<accession>A0A1Q9AUC6</accession>
<dbReference type="RefSeq" id="WP_075628392.1">
    <property type="nucleotide sequence ID" value="NZ_FOAM01000004.1"/>
</dbReference>